<sequence length="289" mass="31072">MSPRTSAEAPAARLFRAFVLSSARLTPSMQRVTVGGPELRDFPWLGHDHWFRLFFRCPHQDRFHAPEVAGDTWWKPYLAMPDATRPYCANYTVAGFRPEAGELDIDVVVHRGPDGEIEGGAAVWACAAEPGEELALLDQGVMYEAPDDAAGVLLVADESGLPAVAGILRSLPPAMPVRVLQEVPTAADRRDLDAPAGARVDWIPREDPRAVPGAAALAALRALDAVDPAGYAFVVGEQTLATEGRRHLVRAGLPKSRITFSGFWKSGRHEPGQDQPGIAAGPPEGRGTH</sequence>
<name>A0ABS7G222_9ACTN</name>
<dbReference type="InterPro" id="IPR039261">
    <property type="entry name" value="FNR_nucleotide-bd"/>
</dbReference>
<gene>
    <name evidence="3" type="ORF">K1Y72_30600</name>
</gene>
<proteinExistence type="predicted"/>
<dbReference type="InterPro" id="IPR013113">
    <property type="entry name" value="SIP_FAD-bd"/>
</dbReference>
<comment type="caution">
    <text evidence="3">The sequence shown here is derived from an EMBL/GenBank/DDBJ whole genome shotgun (WGS) entry which is preliminary data.</text>
</comment>
<organism evidence="3 4">
    <name type="scientific">Actinomadura parmotrematis</name>
    <dbReference type="NCBI Taxonomy" id="2864039"/>
    <lineage>
        <taxon>Bacteria</taxon>
        <taxon>Bacillati</taxon>
        <taxon>Actinomycetota</taxon>
        <taxon>Actinomycetes</taxon>
        <taxon>Streptosporangiales</taxon>
        <taxon>Thermomonosporaceae</taxon>
        <taxon>Actinomadura</taxon>
    </lineage>
</organism>
<accession>A0ABS7G222</accession>
<dbReference type="Pfam" id="PF04954">
    <property type="entry name" value="SIP"/>
    <property type="match status" value="1"/>
</dbReference>
<dbReference type="Gene3D" id="2.40.30.10">
    <property type="entry name" value="Translation factors"/>
    <property type="match status" value="1"/>
</dbReference>
<reference evidence="3 4" key="1">
    <citation type="submission" date="2021-07" db="EMBL/GenBank/DDBJ databases">
        <title>Actinomadura sp. PM05-2 isolated from lichen.</title>
        <authorList>
            <person name="Somphong A."/>
            <person name="Phongsopitanun W."/>
            <person name="Tanasupawat S."/>
            <person name="Peongsungnone V."/>
        </authorList>
    </citation>
    <scope>NUCLEOTIDE SEQUENCE [LARGE SCALE GENOMIC DNA]</scope>
    <source>
        <strain evidence="3 4">PM05-2</strain>
    </source>
</reference>
<dbReference type="InterPro" id="IPR007037">
    <property type="entry name" value="SIP_rossman_dom"/>
</dbReference>
<dbReference type="PANTHER" id="PTHR30157:SF0">
    <property type="entry name" value="NADPH-DEPENDENT FERRIC-CHELATE REDUCTASE"/>
    <property type="match status" value="1"/>
</dbReference>
<dbReference type="EMBL" id="JAIBOA010000026">
    <property type="protein sequence ID" value="MBW8486753.1"/>
    <property type="molecule type" value="Genomic_DNA"/>
</dbReference>
<dbReference type="Proteomes" id="UP000774570">
    <property type="component" value="Unassembled WGS sequence"/>
</dbReference>
<evidence type="ECO:0000256" key="1">
    <source>
        <dbReference type="SAM" id="MobiDB-lite"/>
    </source>
</evidence>
<dbReference type="InterPro" id="IPR017927">
    <property type="entry name" value="FAD-bd_FR_type"/>
</dbReference>
<dbReference type="CDD" id="cd06193">
    <property type="entry name" value="siderophore_interacting"/>
    <property type="match status" value="1"/>
</dbReference>
<feature type="region of interest" description="Disordered" evidence="1">
    <location>
        <begin position="263"/>
        <end position="289"/>
    </location>
</feature>
<dbReference type="Gene3D" id="3.40.50.80">
    <property type="entry name" value="Nucleotide-binding domain of ferredoxin-NADP reductase (FNR) module"/>
    <property type="match status" value="1"/>
</dbReference>
<dbReference type="RefSeq" id="WP_220169992.1">
    <property type="nucleotide sequence ID" value="NZ_JAIBOA010000026.1"/>
</dbReference>
<evidence type="ECO:0000259" key="2">
    <source>
        <dbReference type="PROSITE" id="PS51384"/>
    </source>
</evidence>
<evidence type="ECO:0000313" key="4">
    <source>
        <dbReference type="Proteomes" id="UP000774570"/>
    </source>
</evidence>
<keyword evidence="4" id="KW-1185">Reference proteome</keyword>
<dbReference type="InterPro" id="IPR039374">
    <property type="entry name" value="SIP_fam"/>
</dbReference>
<evidence type="ECO:0000313" key="3">
    <source>
        <dbReference type="EMBL" id="MBW8486753.1"/>
    </source>
</evidence>
<dbReference type="PANTHER" id="PTHR30157">
    <property type="entry name" value="FERRIC REDUCTASE, NADPH-DEPENDENT"/>
    <property type="match status" value="1"/>
</dbReference>
<protein>
    <submittedName>
        <fullName evidence="3">Siderophore-interacting protein</fullName>
    </submittedName>
</protein>
<feature type="domain" description="FAD-binding FR-type" evidence="2">
    <location>
        <begin position="12"/>
        <end position="148"/>
    </location>
</feature>
<dbReference type="Pfam" id="PF08021">
    <property type="entry name" value="FAD_binding_9"/>
    <property type="match status" value="1"/>
</dbReference>
<dbReference type="PROSITE" id="PS51384">
    <property type="entry name" value="FAD_FR"/>
    <property type="match status" value="1"/>
</dbReference>